<evidence type="ECO:0000313" key="4">
    <source>
        <dbReference type="Proteomes" id="UP000250557"/>
    </source>
</evidence>
<proteinExistence type="predicted"/>
<dbReference type="Proteomes" id="UP000663940">
    <property type="component" value="Chromosome"/>
</dbReference>
<sequence>MKNHTFTVGKTNTGFDAYYEENELIVAVTTGNNITELKNNALEAYNLYAEQSKKKIATIDQIVFRYDLASFFEFYKEINASALGQRIGMQKSLLSEYVNGKRTPSEKQVSKILNGIKQLGKELSELELV</sequence>
<name>A0AAE6JKF1_9SPHI</name>
<protein>
    <submittedName>
        <fullName evidence="2">Helix-turn-helix transcriptional regulator</fullName>
    </submittedName>
</protein>
<reference evidence="2 4" key="1">
    <citation type="submission" date="2019-08" db="EMBL/GenBank/DDBJ databases">
        <title>Comparative genome analysis confer to the adaptation heavy metal polluted environment.</title>
        <authorList>
            <person name="Li Y."/>
        </authorList>
    </citation>
    <scope>NUCLEOTIDE SEQUENCE [LARGE SCALE GENOMIC DNA]</scope>
    <source>
        <strain evidence="2 4">P2</strain>
    </source>
</reference>
<evidence type="ECO:0000313" key="3">
    <source>
        <dbReference type="EMBL" id="QTE50471.1"/>
    </source>
</evidence>
<dbReference type="PROSITE" id="PS50943">
    <property type="entry name" value="HTH_CROC1"/>
    <property type="match status" value="1"/>
</dbReference>
<evidence type="ECO:0000259" key="1">
    <source>
        <dbReference type="PROSITE" id="PS50943"/>
    </source>
</evidence>
<dbReference type="RefSeq" id="WP_112655589.1">
    <property type="nucleotide sequence ID" value="NZ_CP043451.1"/>
</dbReference>
<dbReference type="CDD" id="cd00093">
    <property type="entry name" value="HTH_XRE"/>
    <property type="match status" value="1"/>
</dbReference>
<gene>
    <name evidence="2" type="ORF">DIU31_027070</name>
    <name evidence="3" type="ORF">J3L21_00345</name>
</gene>
<dbReference type="EMBL" id="CP071880">
    <property type="protein sequence ID" value="QTE50471.1"/>
    <property type="molecule type" value="Genomic_DNA"/>
</dbReference>
<reference evidence="3 5" key="2">
    <citation type="submission" date="2021-03" db="EMBL/GenBank/DDBJ databases">
        <title>Mucilaginibacter strains isolated from gold and copper mining confer multi heavy-metal resistance.</title>
        <authorList>
            <person name="Li Y."/>
        </authorList>
    </citation>
    <scope>NUCLEOTIDE SEQUENCE [LARGE SCALE GENOMIC DNA]</scope>
    <source>
        <strain evidence="3 5">P2-4</strain>
    </source>
</reference>
<evidence type="ECO:0000313" key="2">
    <source>
        <dbReference type="EMBL" id="QEM06988.1"/>
    </source>
</evidence>
<evidence type="ECO:0000313" key="5">
    <source>
        <dbReference type="Proteomes" id="UP000663940"/>
    </source>
</evidence>
<accession>A0AAE6JKF1</accession>
<dbReference type="InterPro" id="IPR001387">
    <property type="entry name" value="Cro/C1-type_HTH"/>
</dbReference>
<feature type="domain" description="HTH cro/C1-type" evidence="1">
    <location>
        <begin position="81"/>
        <end position="126"/>
    </location>
</feature>
<dbReference type="Proteomes" id="UP000250557">
    <property type="component" value="Chromosome"/>
</dbReference>
<organism evidence="2 4">
    <name type="scientific">Mucilaginibacter rubeus</name>
    <dbReference type="NCBI Taxonomy" id="2027860"/>
    <lineage>
        <taxon>Bacteria</taxon>
        <taxon>Pseudomonadati</taxon>
        <taxon>Bacteroidota</taxon>
        <taxon>Sphingobacteriia</taxon>
        <taxon>Sphingobacteriales</taxon>
        <taxon>Sphingobacteriaceae</taxon>
        <taxon>Mucilaginibacter</taxon>
    </lineage>
</organism>
<dbReference type="EMBL" id="CP043451">
    <property type="protein sequence ID" value="QEM06988.1"/>
    <property type="molecule type" value="Genomic_DNA"/>
</dbReference>
<dbReference type="AlphaFoldDB" id="A0AAE6JKF1"/>
<keyword evidence="5" id="KW-1185">Reference proteome</keyword>